<protein>
    <submittedName>
        <fullName evidence="1">Uncharacterized protein</fullName>
    </submittedName>
</protein>
<comment type="caution">
    <text evidence="1">The sequence shown here is derived from an EMBL/GenBank/DDBJ whole genome shotgun (WGS) entry which is preliminary data.</text>
</comment>
<evidence type="ECO:0000313" key="2">
    <source>
        <dbReference type="Proteomes" id="UP000297693"/>
    </source>
</evidence>
<dbReference type="Proteomes" id="UP000297693">
    <property type="component" value="Unassembled WGS sequence"/>
</dbReference>
<dbReference type="RefSeq" id="WP_135625174.1">
    <property type="nucleotide sequence ID" value="NZ_RQGD01000046.1"/>
</dbReference>
<name>A0A4R9JVJ8_9LEPT</name>
<accession>A0A4R9JVJ8</accession>
<organism evidence="1 2">
    <name type="scientific">Leptospira ognonensis</name>
    <dbReference type="NCBI Taxonomy" id="2484945"/>
    <lineage>
        <taxon>Bacteria</taxon>
        <taxon>Pseudomonadati</taxon>
        <taxon>Spirochaetota</taxon>
        <taxon>Spirochaetia</taxon>
        <taxon>Leptospirales</taxon>
        <taxon>Leptospiraceae</taxon>
        <taxon>Leptospira</taxon>
    </lineage>
</organism>
<dbReference type="OrthoDB" id="5786920at2"/>
<dbReference type="EMBL" id="RQGD01000046">
    <property type="protein sequence ID" value="TGL56341.1"/>
    <property type="molecule type" value="Genomic_DNA"/>
</dbReference>
<proteinExistence type="predicted"/>
<keyword evidence="2" id="KW-1185">Reference proteome</keyword>
<sequence length="169" mass="19382">MKNNSFRNSLLFFILPLSLIYADETVILIPGDALPSIPYSDQFDKPSPLPNDLEKIIFISDMDASKISHPILLKEGNAYLEKYKTVIISDIHKMPSLISRFVALPKMREYPYTIRLIREEKIGDPFPRNKGQVTCIDIKSDKIIKIEFAENEVALRQFIEANAVLKNKK</sequence>
<evidence type="ECO:0000313" key="1">
    <source>
        <dbReference type="EMBL" id="TGL56341.1"/>
    </source>
</evidence>
<dbReference type="AlphaFoldDB" id="A0A4R9JVJ8"/>
<reference evidence="1" key="1">
    <citation type="journal article" date="2019" name="PLoS Negl. Trop. Dis.">
        <title>Revisiting the worldwide diversity of Leptospira species in the environment.</title>
        <authorList>
            <person name="Vincent A.T."/>
            <person name="Schiettekatte O."/>
            <person name="Bourhy P."/>
            <person name="Veyrier F.J."/>
            <person name="Picardeau M."/>
        </authorList>
    </citation>
    <scope>NUCLEOTIDE SEQUENCE [LARGE SCALE GENOMIC DNA]</scope>
    <source>
        <strain evidence="1">201702476</strain>
    </source>
</reference>
<gene>
    <name evidence="1" type="ORF">EHQ58_17080</name>
</gene>